<feature type="compositionally biased region" description="Polar residues" evidence="3">
    <location>
        <begin position="221"/>
        <end position="231"/>
    </location>
</feature>
<dbReference type="EMBL" id="KV453847">
    <property type="protein sequence ID" value="ODV88054.1"/>
    <property type="molecule type" value="Genomic_DNA"/>
</dbReference>
<dbReference type="GO" id="GO:0008623">
    <property type="term" value="C:CHRAC"/>
    <property type="evidence" value="ECO:0007669"/>
    <property type="project" value="TreeGrafter"/>
</dbReference>
<dbReference type="GO" id="GO:0006261">
    <property type="term" value="P:DNA-templated DNA replication"/>
    <property type="evidence" value="ECO:0007669"/>
    <property type="project" value="TreeGrafter"/>
</dbReference>
<feature type="domain" description="Transcription factor CBF/NF-Y/archaeal histone" evidence="4">
    <location>
        <begin position="53"/>
        <end position="116"/>
    </location>
</feature>
<evidence type="ECO:0000313" key="6">
    <source>
        <dbReference type="Proteomes" id="UP000094801"/>
    </source>
</evidence>
<dbReference type="OrthoDB" id="636685at2759"/>
<dbReference type="InterPro" id="IPR003958">
    <property type="entry name" value="CBFA_NFYB_domain"/>
</dbReference>
<dbReference type="STRING" id="983967.A0A1E4T8I0"/>
<dbReference type="InterPro" id="IPR050568">
    <property type="entry name" value="Transcr_DNA_Rep_Reg"/>
</dbReference>
<dbReference type="InterPro" id="IPR009072">
    <property type="entry name" value="Histone-fold"/>
</dbReference>
<reference evidence="6" key="1">
    <citation type="submission" date="2016-04" db="EMBL/GenBank/DDBJ databases">
        <title>Comparative genomics of biotechnologically important yeasts.</title>
        <authorList>
            <consortium name="DOE Joint Genome Institute"/>
            <person name="Riley R."/>
            <person name="Haridas S."/>
            <person name="Wolfe K.H."/>
            <person name="Lopes M.R."/>
            <person name="Hittinger C.T."/>
            <person name="Goker M."/>
            <person name="Salamov A."/>
            <person name="Wisecaver J."/>
            <person name="Long T.M."/>
            <person name="Aerts A.L."/>
            <person name="Barry K."/>
            <person name="Choi C."/>
            <person name="Clum A."/>
            <person name="Coughlan A.Y."/>
            <person name="Deshpande S."/>
            <person name="Douglass A.P."/>
            <person name="Hanson S.J."/>
            <person name="Klenk H.-P."/>
            <person name="Labutti K."/>
            <person name="Lapidus A."/>
            <person name="Lindquist E."/>
            <person name="Lipzen A."/>
            <person name="Meier-Kolthoff J.P."/>
            <person name="Ohm R.A."/>
            <person name="Otillar R.P."/>
            <person name="Pangilinan J."/>
            <person name="Peng Y."/>
            <person name="Rokas A."/>
            <person name="Rosa C.A."/>
            <person name="Scheuner C."/>
            <person name="Sibirny A.A."/>
            <person name="Slot J.C."/>
            <person name="Stielow J.B."/>
            <person name="Sun H."/>
            <person name="Kurtzman C.P."/>
            <person name="Blackwell M."/>
            <person name="Grigoriev I.V."/>
            <person name="Jeffries T.W."/>
        </authorList>
    </citation>
    <scope>NUCLEOTIDE SEQUENCE [LARGE SCALE GENOMIC DNA]</scope>
    <source>
        <strain evidence="6">NRRL YB-2248</strain>
    </source>
</reference>
<feature type="region of interest" description="Disordered" evidence="3">
    <location>
        <begin position="149"/>
        <end position="174"/>
    </location>
</feature>
<evidence type="ECO:0000313" key="5">
    <source>
        <dbReference type="EMBL" id="ODV88054.1"/>
    </source>
</evidence>
<keyword evidence="6" id="KW-1185">Reference proteome</keyword>
<evidence type="ECO:0000256" key="3">
    <source>
        <dbReference type="SAM" id="MobiDB-lite"/>
    </source>
</evidence>
<feature type="compositionally biased region" description="Basic and acidic residues" evidence="3">
    <location>
        <begin position="236"/>
        <end position="252"/>
    </location>
</feature>
<comment type="subcellular location">
    <subcellularLocation>
        <location evidence="1">Nucleus</location>
    </subcellularLocation>
</comment>
<sequence>MSSTIEPSDAPVEVVESPSQTIQETNNEDTNGNKETAPTANSDSETTPGASLTLPISRIKRIVKLDPEHISSTESANYILGAATELFIMNLTEKAIFNAKTNKRKKIQYGDFNQVVTSNENLSFLKDIVPKTAPLKELLDKKIVKLNTSNESSTTTTTTGAVVGSGTGTGSAADDTLEENVEEGATAIVKDTPTDTATTTTTPTTSRKGQQKLDFFRKITNPANPDTSVTPSEVIDSNKEGNNEKEDVIMID</sequence>
<protein>
    <recommendedName>
        <fullName evidence="4">Transcription factor CBF/NF-Y/archaeal histone domain-containing protein</fullName>
    </recommendedName>
</protein>
<keyword evidence="2" id="KW-0539">Nucleus</keyword>
<feature type="compositionally biased region" description="Low complexity" evidence="3">
    <location>
        <begin position="194"/>
        <end position="205"/>
    </location>
</feature>
<gene>
    <name evidence="5" type="ORF">CANARDRAFT_228623</name>
</gene>
<evidence type="ECO:0000256" key="1">
    <source>
        <dbReference type="ARBA" id="ARBA00004123"/>
    </source>
</evidence>
<feature type="region of interest" description="Disordered" evidence="3">
    <location>
        <begin position="1"/>
        <end position="51"/>
    </location>
</feature>
<organism evidence="5 6">
    <name type="scientific">[Candida] arabinofermentans NRRL YB-2248</name>
    <dbReference type="NCBI Taxonomy" id="983967"/>
    <lineage>
        <taxon>Eukaryota</taxon>
        <taxon>Fungi</taxon>
        <taxon>Dikarya</taxon>
        <taxon>Ascomycota</taxon>
        <taxon>Saccharomycotina</taxon>
        <taxon>Pichiomycetes</taxon>
        <taxon>Pichiales</taxon>
        <taxon>Pichiaceae</taxon>
        <taxon>Ogataea</taxon>
        <taxon>Ogataea/Candida clade</taxon>
    </lineage>
</organism>
<dbReference type="PANTHER" id="PTHR10252:SF151">
    <property type="entry name" value="DNA POLYMERASE EPSILON NONCATALYTIC SUBUNIT"/>
    <property type="match status" value="1"/>
</dbReference>
<accession>A0A1E4T8I0</accession>
<dbReference type="CDD" id="cd22929">
    <property type="entry name" value="HFD_POLE4-like"/>
    <property type="match status" value="1"/>
</dbReference>
<dbReference type="PANTHER" id="PTHR10252">
    <property type="entry name" value="HISTONE-LIKE TRANSCRIPTION FACTOR CCAAT-RELATED"/>
    <property type="match status" value="1"/>
</dbReference>
<evidence type="ECO:0000259" key="4">
    <source>
        <dbReference type="Pfam" id="PF00808"/>
    </source>
</evidence>
<name>A0A1E4T8I0_9ASCO</name>
<dbReference type="Pfam" id="PF00808">
    <property type="entry name" value="CBFD_NFYB_HMF"/>
    <property type="match status" value="1"/>
</dbReference>
<dbReference type="AlphaFoldDB" id="A0A1E4T8I0"/>
<evidence type="ECO:0000256" key="2">
    <source>
        <dbReference type="ARBA" id="ARBA00023242"/>
    </source>
</evidence>
<feature type="region of interest" description="Disordered" evidence="3">
    <location>
        <begin position="186"/>
        <end position="252"/>
    </location>
</feature>
<feature type="compositionally biased region" description="Polar residues" evidence="3">
    <location>
        <begin position="17"/>
        <end position="50"/>
    </location>
</feature>
<dbReference type="SUPFAM" id="SSF47113">
    <property type="entry name" value="Histone-fold"/>
    <property type="match status" value="1"/>
</dbReference>
<dbReference type="Proteomes" id="UP000094801">
    <property type="component" value="Unassembled WGS sequence"/>
</dbReference>
<proteinExistence type="predicted"/>
<dbReference type="GO" id="GO:0046982">
    <property type="term" value="F:protein heterodimerization activity"/>
    <property type="evidence" value="ECO:0007669"/>
    <property type="project" value="InterPro"/>
</dbReference>
<dbReference type="Gene3D" id="1.10.20.10">
    <property type="entry name" value="Histone, subunit A"/>
    <property type="match status" value="1"/>
</dbReference>
<feature type="compositionally biased region" description="Low complexity" evidence="3">
    <location>
        <begin position="152"/>
        <end position="162"/>
    </location>
</feature>